<name>A0A944DD77_DENI1</name>
<dbReference type="EMBL" id="JAEKFT010000051">
    <property type="protein sequence ID" value="MBT0964070.1"/>
    <property type="molecule type" value="Genomic_DNA"/>
</dbReference>
<sequence length="173" mass="19412">MHAKCYSCAVSVVVLTLLSACANNKGPVREWREPETTKWEEADTTPPTALPLDADLIEFDVQRRGQTAFFVDSAHIEIGSDGVTRLPLVSRSSRGAAVVTYEGFRCETSENRLYAIASEGQWSIPRTNPWRTVALNSFDPKSVLMHDFLCKDASPRAPDEIIQKLRYPKPDWQ</sequence>
<reference evidence="4" key="1">
    <citation type="journal article" date="2022" name="ISME J.">
        <title>Genetic and phylogenetic analysis of dissimilatory iodate-reducing bacteria identifies potential niches across the world's oceans.</title>
        <authorList>
            <person name="Reyes-Umana V."/>
            <person name="Henning Z."/>
            <person name="Lee K."/>
            <person name="Barnum T.P."/>
            <person name="Coates J.D."/>
        </authorList>
    </citation>
    <scope>NUCLEOTIDE SEQUENCE [LARGE SCALE GENOMIC DNA]</scope>
    <source>
        <strain evidence="4">IR12</strain>
    </source>
</reference>
<feature type="chain" id="PRO_5037417685" description="CNP1-like uncharacterized domain-containing protein" evidence="1">
    <location>
        <begin position="23"/>
        <end position="173"/>
    </location>
</feature>
<dbReference type="Proteomes" id="UP000694660">
    <property type="component" value="Unassembled WGS sequence"/>
</dbReference>
<feature type="domain" description="CNP1-like uncharacterised" evidence="2">
    <location>
        <begin position="36"/>
        <end position="166"/>
    </location>
</feature>
<keyword evidence="1" id="KW-0732">Signal</keyword>
<evidence type="ECO:0000313" key="4">
    <source>
        <dbReference type="Proteomes" id="UP000694660"/>
    </source>
</evidence>
<evidence type="ECO:0000313" key="3">
    <source>
        <dbReference type="EMBL" id="MBT0964070.1"/>
    </source>
</evidence>
<organism evidence="3 4">
    <name type="scientific">Denitromonas iodatirespirans</name>
    <dbReference type="NCBI Taxonomy" id="2795389"/>
    <lineage>
        <taxon>Bacteria</taxon>
        <taxon>Pseudomonadati</taxon>
        <taxon>Pseudomonadota</taxon>
        <taxon>Betaproteobacteria</taxon>
        <taxon>Rhodocyclales</taxon>
        <taxon>Zoogloeaceae</taxon>
        <taxon>Denitromonas</taxon>
    </lineage>
</organism>
<proteinExistence type="predicted"/>
<dbReference type="Pfam" id="PF08750">
    <property type="entry name" value="CNP1"/>
    <property type="match status" value="1"/>
</dbReference>
<dbReference type="PROSITE" id="PS51257">
    <property type="entry name" value="PROKAR_LIPOPROTEIN"/>
    <property type="match status" value="1"/>
</dbReference>
<gene>
    <name evidence="3" type="ORF">I8J34_23070</name>
</gene>
<feature type="signal peptide" evidence="1">
    <location>
        <begin position="1"/>
        <end position="22"/>
    </location>
</feature>
<accession>A0A944DD77</accession>
<dbReference type="RefSeq" id="WP_214363993.1">
    <property type="nucleotide sequence ID" value="NZ_JAEKFT010000051.1"/>
</dbReference>
<comment type="caution">
    <text evidence="3">The sequence shown here is derived from an EMBL/GenBank/DDBJ whole genome shotgun (WGS) entry which is preliminary data.</text>
</comment>
<evidence type="ECO:0000256" key="1">
    <source>
        <dbReference type="SAM" id="SignalP"/>
    </source>
</evidence>
<dbReference type="AlphaFoldDB" id="A0A944DD77"/>
<dbReference type="InterPro" id="IPR014861">
    <property type="entry name" value="CNP1-like_dom"/>
</dbReference>
<protein>
    <recommendedName>
        <fullName evidence="2">CNP1-like uncharacterized domain-containing protein</fullName>
    </recommendedName>
</protein>
<evidence type="ECO:0000259" key="2">
    <source>
        <dbReference type="Pfam" id="PF08750"/>
    </source>
</evidence>
<keyword evidence="4" id="KW-1185">Reference proteome</keyword>